<organism evidence="1">
    <name type="scientific">Siphoviridae sp. ctbbV81</name>
    <dbReference type="NCBI Taxonomy" id="2827900"/>
    <lineage>
        <taxon>Viruses</taxon>
        <taxon>Duplodnaviria</taxon>
        <taxon>Heunggongvirae</taxon>
        <taxon>Uroviricota</taxon>
        <taxon>Caudoviricetes</taxon>
    </lineage>
</organism>
<protein>
    <submittedName>
        <fullName evidence="1">Uncharacterized protein</fullName>
    </submittedName>
</protein>
<evidence type="ECO:0000313" key="1">
    <source>
        <dbReference type="EMBL" id="DAF65426.1"/>
    </source>
</evidence>
<accession>A0A8S5TQK7</accession>
<reference evidence="1" key="1">
    <citation type="journal article" date="2021" name="Proc. Natl. Acad. Sci. U.S.A.">
        <title>A Catalog of Tens of Thousands of Viruses from Human Metagenomes Reveals Hidden Associations with Chronic Diseases.</title>
        <authorList>
            <person name="Tisza M.J."/>
            <person name="Buck C.B."/>
        </authorList>
    </citation>
    <scope>NUCLEOTIDE SEQUENCE</scope>
    <source>
        <strain evidence="1">CtbbV81</strain>
    </source>
</reference>
<name>A0A8S5TQK7_9CAUD</name>
<dbReference type="EMBL" id="BK032878">
    <property type="protein sequence ID" value="DAF65426.1"/>
    <property type="molecule type" value="Genomic_DNA"/>
</dbReference>
<sequence>MSFEDFIKSRAKSLYESNTRLRIKMVRLGVKRIKNVRVE</sequence>
<proteinExistence type="predicted"/>